<evidence type="ECO:0000313" key="1">
    <source>
        <dbReference type="EMBL" id="PJE75990.1"/>
    </source>
</evidence>
<protein>
    <submittedName>
        <fullName evidence="1">DUF3467 domain-containing protein</fullName>
    </submittedName>
</protein>
<reference evidence="1 2" key="1">
    <citation type="submission" date="2017-09" db="EMBL/GenBank/DDBJ databases">
        <title>Depth-based differentiation of microbial function through sediment-hosted aquifers and enrichment of novel symbionts in the deep terrestrial subsurface.</title>
        <authorList>
            <person name="Probst A.J."/>
            <person name="Ladd B."/>
            <person name="Jarett J.K."/>
            <person name="Geller-Mcgrath D.E."/>
            <person name="Sieber C.M."/>
            <person name="Emerson J.B."/>
            <person name="Anantharaman K."/>
            <person name="Thomas B.C."/>
            <person name="Malmstrom R."/>
            <person name="Stieglmeier M."/>
            <person name="Klingl A."/>
            <person name="Woyke T."/>
            <person name="Ryan C.M."/>
            <person name="Banfield J.F."/>
        </authorList>
    </citation>
    <scope>NUCLEOTIDE SEQUENCE [LARGE SCALE GENOMIC DNA]</scope>
    <source>
        <strain evidence="1">CG10_big_fil_rev_8_21_14_0_10_48_11</strain>
    </source>
</reference>
<name>A0A2M8LEW8_9BACT</name>
<organism evidence="1 2">
    <name type="scientific">Candidatus Uhrbacteria bacterium CG10_big_fil_rev_8_21_14_0_10_48_11</name>
    <dbReference type="NCBI Taxonomy" id="1975037"/>
    <lineage>
        <taxon>Bacteria</taxon>
        <taxon>Candidatus Uhriibacteriota</taxon>
    </lineage>
</organism>
<accession>A0A2M8LEW8</accession>
<gene>
    <name evidence="1" type="ORF">COV04_01960</name>
</gene>
<proteinExistence type="predicted"/>
<dbReference type="AlphaFoldDB" id="A0A2M8LEW8"/>
<dbReference type="EMBL" id="PFET01000007">
    <property type="protein sequence ID" value="PJE75990.1"/>
    <property type="molecule type" value="Genomic_DNA"/>
</dbReference>
<evidence type="ECO:0000313" key="2">
    <source>
        <dbReference type="Proteomes" id="UP000231152"/>
    </source>
</evidence>
<dbReference type="InterPro" id="IPR021857">
    <property type="entry name" value="DUF3467"/>
</dbReference>
<sequence>MAEQKNIQIKADDNALKGTYANLMQVSHLNEEFILDFMNVYPFQGIGTLNARVIVSPSHYKRMISAMQENLKRFEETHGTIAIGDAPNTEVGFQA</sequence>
<dbReference type="Proteomes" id="UP000231152">
    <property type="component" value="Unassembled WGS sequence"/>
</dbReference>
<comment type="caution">
    <text evidence="1">The sequence shown here is derived from an EMBL/GenBank/DDBJ whole genome shotgun (WGS) entry which is preliminary data.</text>
</comment>
<dbReference type="Pfam" id="PF11950">
    <property type="entry name" value="DUF3467"/>
    <property type="match status" value="1"/>
</dbReference>